<feature type="non-terminal residue" evidence="1">
    <location>
        <position position="1"/>
    </location>
</feature>
<dbReference type="InterPro" id="IPR038071">
    <property type="entry name" value="UROD/MetE-like_sf"/>
</dbReference>
<name>X0YV24_9ZZZZ</name>
<proteinExistence type="predicted"/>
<evidence type="ECO:0000313" key="1">
    <source>
        <dbReference type="EMBL" id="GAG50502.1"/>
    </source>
</evidence>
<organism evidence="1">
    <name type="scientific">marine sediment metagenome</name>
    <dbReference type="NCBI Taxonomy" id="412755"/>
    <lineage>
        <taxon>unclassified sequences</taxon>
        <taxon>metagenomes</taxon>
        <taxon>ecological metagenomes</taxon>
    </lineage>
</organism>
<dbReference type="SUPFAM" id="SSF51726">
    <property type="entry name" value="UROD/MetE-like"/>
    <property type="match status" value="1"/>
</dbReference>
<accession>X0YV24</accession>
<reference evidence="1" key="1">
    <citation type="journal article" date="2014" name="Front. Microbiol.">
        <title>High frequency of phylogenetically diverse reductive dehalogenase-homologous genes in deep subseafloor sedimentary metagenomes.</title>
        <authorList>
            <person name="Kawai M."/>
            <person name="Futagami T."/>
            <person name="Toyoda A."/>
            <person name="Takaki Y."/>
            <person name="Nishi S."/>
            <person name="Hori S."/>
            <person name="Arai W."/>
            <person name="Tsubouchi T."/>
            <person name="Morono Y."/>
            <person name="Uchiyama I."/>
            <person name="Ito T."/>
            <person name="Fujiyama A."/>
            <person name="Inagaki F."/>
            <person name="Takami H."/>
        </authorList>
    </citation>
    <scope>NUCLEOTIDE SEQUENCE</scope>
    <source>
        <strain evidence="1">Expedition CK06-06</strain>
    </source>
</reference>
<sequence length="227" mass="26198">TPPSSPPPRRGVRDRFYRVFTYQDVDRPPDIEFGYWPQTIRRWLAEGLLLDLTAAEQNSMFPRKLDDFFGFEHEGAGLNLRLGMNPPFEEKIIERKESSVVMRGADGITAERFLNDSDQSSIPHFLKFPVETPDDWAELKQRFRYDDPIRDIPDEAVDRAINAAAKGKAVSTSVCGPYGQLRHWMGFENLSMAFYDYPEMVHEMVEHWSGLAVQQMQSLPDDVIIDR</sequence>
<gene>
    <name evidence="1" type="ORF">S01H1_79123</name>
</gene>
<comment type="caution">
    <text evidence="1">The sequence shown here is derived from an EMBL/GenBank/DDBJ whole genome shotgun (WGS) entry which is preliminary data.</text>
</comment>
<feature type="non-terminal residue" evidence="1">
    <location>
        <position position="227"/>
    </location>
</feature>
<dbReference type="AlphaFoldDB" id="X0YV24"/>
<dbReference type="Gene3D" id="3.20.20.210">
    <property type="match status" value="1"/>
</dbReference>
<evidence type="ECO:0008006" key="2">
    <source>
        <dbReference type="Google" id="ProtNLM"/>
    </source>
</evidence>
<dbReference type="EMBL" id="BARS01053307">
    <property type="protein sequence ID" value="GAG50502.1"/>
    <property type="molecule type" value="Genomic_DNA"/>
</dbReference>
<protein>
    <recommendedName>
        <fullName evidence="2">Uroporphyrinogen decarboxylase (URO-D) domain-containing protein</fullName>
    </recommendedName>
</protein>